<dbReference type="PANTHER" id="PTHR32063:SF0">
    <property type="entry name" value="SWARMING MOTILITY PROTEIN SWRC"/>
    <property type="match status" value="1"/>
</dbReference>
<reference evidence="2" key="1">
    <citation type="journal article" date="2015" name="Nature">
        <title>Complex archaea that bridge the gap between prokaryotes and eukaryotes.</title>
        <authorList>
            <person name="Spang A."/>
            <person name="Saw J.H."/>
            <person name="Jorgensen S.L."/>
            <person name="Zaremba-Niedzwiedzka K."/>
            <person name="Martijn J."/>
            <person name="Lind A.E."/>
            <person name="van Eijk R."/>
            <person name="Schleper C."/>
            <person name="Guy L."/>
            <person name="Ettema T.J."/>
        </authorList>
    </citation>
    <scope>NUCLEOTIDE SEQUENCE</scope>
</reference>
<name>A0A0F9B0C4_9ZZZZ</name>
<dbReference type="InterPro" id="IPR027463">
    <property type="entry name" value="AcrB_DN_DC_subdom"/>
</dbReference>
<dbReference type="EMBL" id="LAZR01051917">
    <property type="protein sequence ID" value="KKK84114.1"/>
    <property type="molecule type" value="Genomic_DNA"/>
</dbReference>
<feature type="transmembrane region" description="Helical" evidence="1">
    <location>
        <begin position="322"/>
        <end position="347"/>
    </location>
</feature>
<sequence length="380" mass="40968">MTVLMILIAVIGVISYATLPREANPDIPIPKVLVTTAYEGVSPQDIESSVTMKIETELSGLKGVKEITSTSDEGMSTIVIEFLPDIRVEDALQDVRAKVDLAKVELPAGAEEPKIREINIADFPVLIVSITGSISPVRLKFIADELEDAVEAIPGVLNADVLGGLEREIRLEIDPDRVAAYGLSAAELLDRIRSANVNISAGGLETPGTRFNVRVPAEFTDPREVDRLPLAVRGGKTIYLADVATVRDTFKDRTSFARLNGADSITLSIQKRIGANILEVADRVKAVLAEARKVAPAGVRFEVTLDQSDDTKLMVSDLENNVVSGLILVVLVLVLFMGWRTSLIVALAIPMSMLLSLALLQAMGYTLNMIVLFSLILALG</sequence>
<dbReference type="Gene3D" id="3.30.2090.10">
    <property type="entry name" value="Multidrug efflux transporter AcrB TolC docking domain, DN and DC subdomains"/>
    <property type="match status" value="1"/>
</dbReference>
<evidence type="ECO:0000256" key="1">
    <source>
        <dbReference type="SAM" id="Phobius"/>
    </source>
</evidence>
<evidence type="ECO:0008006" key="3">
    <source>
        <dbReference type="Google" id="ProtNLM"/>
    </source>
</evidence>
<dbReference type="AlphaFoldDB" id="A0A0F9B0C4"/>
<dbReference type="PANTHER" id="PTHR32063">
    <property type="match status" value="1"/>
</dbReference>
<dbReference type="Gene3D" id="1.20.1640.10">
    <property type="entry name" value="Multidrug efflux transporter AcrB transmembrane domain"/>
    <property type="match status" value="1"/>
</dbReference>
<dbReference type="GO" id="GO:0042910">
    <property type="term" value="F:xenobiotic transmembrane transporter activity"/>
    <property type="evidence" value="ECO:0007669"/>
    <property type="project" value="TreeGrafter"/>
</dbReference>
<organism evidence="2">
    <name type="scientific">marine sediment metagenome</name>
    <dbReference type="NCBI Taxonomy" id="412755"/>
    <lineage>
        <taxon>unclassified sequences</taxon>
        <taxon>metagenomes</taxon>
        <taxon>ecological metagenomes</taxon>
    </lineage>
</organism>
<dbReference type="Pfam" id="PF00873">
    <property type="entry name" value="ACR_tran"/>
    <property type="match status" value="1"/>
</dbReference>
<dbReference type="Gene3D" id="3.30.70.1320">
    <property type="entry name" value="Multidrug efflux transporter AcrB pore domain like"/>
    <property type="match status" value="1"/>
</dbReference>
<keyword evidence="1" id="KW-0812">Transmembrane</keyword>
<evidence type="ECO:0000313" key="2">
    <source>
        <dbReference type="EMBL" id="KKK84114.1"/>
    </source>
</evidence>
<dbReference type="SUPFAM" id="SSF82714">
    <property type="entry name" value="Multidrug efflux transporter AcrB TolC docking domain, DN and DC subdomains"/>
    <property type="match status" value="1"/>
</dbReference>
<gene>
    <name evidence="2" type="ORF">LCGC14_2786610</name>
</gene>
<dbReference type="SUPFAM" id="SSF82866">
    <property type="entry name" value="Multidrug efflux transporter AcrB transmembrane domain"/>
    <property type="match status" value="1"/>
</dbReference>
<dbReference type="GO" id="GO:0005886">
    <property type="term" value="C:plasma membrane"/>
    <property type="evidence" value="ECO:0007669"/>
    <property type="project" value="TreeGrafter"/>
</dbReference>
<dbReference type="InterPro" id="IPR001036">
    <property type="entry name" value="Acrflvin-R"/>
</dbReference>
<dbReference type="PRINTS" id="PR00702">
    <property type="entry name" value="ACRIFLAVINRP"/>
</dbReference>
<dbReference type="Gene3D" id="3.30.70.1430">
    <property type="entry name" value="Multidrug efflux transporter AcrB pore domain"/>
    <property type="match status" value="1"/>
</dbReference>
<dbReference type="SUPFAM" id="SSF82693">
    <property type="entry name" value="Multidrug efflux transporter AcrB pore domain, PN1, PN2, PC1 and PC2 subdomains"/>
    <property type="match status" value="2"/>
</dbReference>
<comment type="caution">
    <text evidence="2">The sequence shown here is derived from an EMBL/GenBank/DDBJ whole genome shotgun (WGS) entry which is preliminary data.</text>
</comment>
<feature type="transmembrane region" description="Helical" evidence="1">
    <location>
        <begin position="354"/>
        <end position="379"/>
    </location>
</feature>
<keyword evidence="1" id="KW-0472">Membrane</keyword>
<feature type="non-terminal residue" evidence="2">
    <location>
        <position position="380"/>
    </location>
</feature>
<keyword evidence="1" id="KW-1133">Transmembrane helix</keyword>
<accession>A0A0F9B0C4</accession>
<protein>
    <recommendedName>
        <fullName evidence="3">SSD domain-containing protein</fullName>
    </recommendedName>
</protein>
<proteinExistence type="predicted"/>